<dbReference type="GO" id="GO:0006307">
    <property type="term" value="P:DNA alkylation repair"/>
    <property type="evidence" value="ECO:0007669"/>
    <property type="project" value="TreeGrafter"/>
</dbReference>
<dbReference type="EMBL" id="LAZP02000061">
    <property type="protein sequence ID" value="PFH61652.1"/>
    <property type="molecule type" value="Genomic_DNA"/>
</dbReference>
<gene>
    <name evidence="4" type="ORF">XA68_16741</name>
</gene>
<reference evidence="4 5" key="2">
    <citation type="journal article" date="2017" name="Sci. Rep.">
        <title>Ant-infecting Ophiocordyceps genomes reveal a high diversity of potential behavioral manipulation genes and a possible major role for enterotoxins.</title>
        <authorList>
            <person name="de Bekker C."/>
            <person name="Ohm R.A."/>
            <person name="Evans H.C."/>
            <person name="Brachmann A."/>
            <person name="Hughes D.P."/>
        </authorList>
    </citation>
    <scope>NUCLEOTIDE SEQUENCE [LARGE SCALE GENOMIC DNA]</scope>
    <source>
        <strain evidence="4 5">SC16a</strain>
    </source>
</reference>
<evidence type="ECO:0000313" key="4">
    <source>
        <dbReference type="EMBL" id="PFH61652.1"/>
    </source>
</evidence>
<dbReference type="GO" id="GO:0043916">
    <property type="term" value="F:DNA-7-methylguanine glycosylase activity"/>
    <property type="evidence" value="ECO:0007669"/>
    <property type="project" value="TreeGrafter"/>
</dbReference>
<evidence type="ECO:0008006" key="6">
    <source>
        <dbReference type="Google" id="ProtNLM"/>
    </source>
</evidence>
<organism evidence="4 5">
    <name type="scientific">Ophiocordyceps unilateralis</name>
    <name type="common">Zombie-ant fungus</name>
    <name type="synonym">Torrubia unilateralis</name>
    <dbReference type="NCBI Taxonomy" id="268505"/>
    <lineage>
        <taxon>Eukaryota</taxon>
        <taxon>Fungi</taxon>
        <taxon>Dikarya</taxon>
        <taxon>Ascomycota</taxon>
        <taxon>Pezizomycotina</taxon>
        <taxon>Sordariomycetes</taxon>
        <taxon>Hypocreomycetidae</taxon>
        <taxon>Hypocreales</taxon>
        <taxon>Ophiocordycipitaceae</taxon>
        <taxon>Ophiocordyceps</taxon>
    </lineage>
</organism>
<dbReference type="SUPFAM" id="SSF48150">
    <property type="entry name" value="DNA-glycosylase"/>
    <property type="match status" value="1"/>
</dbReference>
<dbReference type="Proteomes" id="UP000037136">
    <property type="component" value="Unassembled WGS sequence"/>
</dbReference>
<dbReference type="GO" id="GO:0005634">
    <property type="term" value="C:nucleus"/>
    <property type="evidence" value="ECO:0007669"/>
    <property type="project" value="TreeGrafter"/>
</dbReference>
<reference evidence="4 5" key="1">
    <citation type="journal article" date="2015" name="BMC Genomics">
        <title>Gene expression during zombie ant biting behavior reflects the complexity underlying fungal parasitic behavioral manipulation.</title>
        <authorList>
            <person name="de Bekker C."/>
            <person name="Ohm R.A."/>
            <person name="Loreto R.G."/>
            <person name="Sebastian A."/>
            <person name="Albert I."/>
            <person name="Merrow M."/>
            <person name="Brachmann A."/>
            <person name="Hughes D.P."/>
        </authorList>
    </citation>
    <scope>NUCLEOTIDE SEQUENCE [LARGE SCALE GENOMIC DNA]</scope>
    <source>
        <strain evidence="4 5">SC16a</strain>
    </source>
</reference>
<comment type="caution">
    <text evidence="4">The sequence shown here is derived from an EMBL/GenBank/DDBJ whole genome shotgun (WGS) entry which is preliminary data.</text>
</comment>
<name>A0A2A9PL88_OPHUN</name>
<feature type="region of interest" description="Disordered" evidence="3">
    <location>
        <begin position="149"/>
        <end position="208"/>
    </location>
</feature>
<dbReference type="Gene3D" id="1.10.1670.40">
    <property type="match status" value="1"/>
</dbReference>
<keyword evidence="2" id="KW-0234">DNA repair</keyword>
<dbReference type="InterPro" id="IPR051912">
    <property type="entry name" value="Alkylbase_DNA_Glycosylase/TA"/>
</dbReference>
<evidence type="ECO:0000256" key="1">
    <source>
        <dbReference type="ARBA" id="ARBA00022763"/>
    </source>
</evidence>
<dbReference type="GO" id="GO:0006285">
    <property type="term" value="P:base-excision repair, AP site formation"/>
    <property type="evidence" value="ECO:0007669"/>
    <property type="project" value="TreeGrafter"/>
</dbReference>
<evidence type="ECO:0000256" key="3">
    <source>
        <dbReference type="SAM" id="MobiDB-lite"/>
    </source>
</evidence>
<dbReference type="GO" id="GO:0032993">
    <property type="term" value="C:protein-DNA complex"/>
    <property type="evidence" value="ECO:0007669"/>
    <property type="project" value="TreeGrafter"/>
</dbReference>
<evidence type="ECO:0000256" key="2">
    <source>
        <dbReference type="ARBA" id="ARBA00023204"/>
    </source>
</evidence>
<dbReference type="GO" id="GO:0032131">
    <property type="term" value="F:alkylated DNA binding"/>
    <property type="evidence" value="ECO:0007669"/>
    <property type="project" value="TreeGrafter"/>
</dbReference>
<keyword evidence="1" id="KW-0227">DNA damage</keyword>
<dbReference type="AlphaFoldDB" id="A0A2A9PL88"/>
<feature type="region of interest" description="Disordered" evidence="3">
    <location>
        <begin position="42"/>
        <end position="112"/>
    </location>
</feature>
<dbReference type="Gene3D" id="1.10.340.30">
    <property type="entry name" value="Hypothetical protein, domain 2"/>
    <property type="match status" value="1"/>
</dbReference>
<dbReference type="OrthoDB" id="415889at2759"/>
<protein>
    <recommendedName>
        <fullName evidence="6">HhH-GPD domain-containing protein</fullName>
    </recommendedName>
</protein>
<proteinExistence type="predicted"/>
<sequence length="368" mass="40127">MSRLVRINQQPQIVNRNRRHTTIGDAHAILLVLDETHHRTATLPPSVFSPETVSRHHSTDGGPETIVTTQHSTRGRGSDAPATEKAQERHNARCLDSAKLSRHPDRDVTVSSVTAADGHSIGRPYVYECHAGFARNVAACGFPPRRLRVAHESDGGQDDDDEPATGGLRPSDQGRRAAAPADRQEPLPHVLAPRPIGEGGPFRKPSERHNIATGVRRGGAVYQGQVRGSVRARALPAAVRGGAVSAGAAPDGRAVAAQGRMLHDVPYDELVEKLVAVRGLGRWSVEMFACFGLKRMDVFSVGDLGVQRGMAAFVGRDVAKLKAKGGKWKYMSEKDMLELSARFAPYRSLFMWLMWRVEDSFTDVSTME</sequence>
<dbReference type="PANTHER" id="PTHR43003">
    <property type="entry name" value="DNA-3-METHYLADENINE GLYCOSYLASE"/>
    <property type="match status" value="1"/>
</dbReference>
<dbReference type="GO" id="GO:0008725">
    <property type="term" value="F:DNA-3-methyladenine glycosylase activity"/>
    <property type="evidence" value="ECO:0007669"/>
    <property type="project" value="TreeGrafter"/>
</dbReference>
<keyword evidence="5" id="KW-1185">Reference proteome</keyword>
<dbReference type="PANTHER" id="PTHR43003:SF5">
    <property type="entry name" value="DNA-3-METHYLADENINE GLYCOSYLASE"/>
    <property type="match status" value="1"/>
</dbReference>
<dbReference type="STRING" id="268505.A0A2A9PL88"/>
<evidence type="ECO:0000313" key="5">
    <source>
        <dbReference type="Proteomes" id="UP000037136"/>
    </source>
</evidence>
<accession>A0A2A9PL88</accession>
<dbReference type="InterPro" id="IPR011257">
    <property type="entry name" value="DNA_glycosylase"/>
</dbReference>